<evidence type="ECO:0000313" key="2">
    <source>
        <dbReference type="EMBL" id="KAK6780090.1"/>
    </source>
</evidence>
<name>A0AAN8T3S5_SOLBU</name>
<proteinExistence type="predicted"/>
<dbReference type="PANTHER" id="PTHR33116:SF82">
    <property type="entry name" value="RNASE H FAMILY PROTEIN"/>
    <property type="match status" value="1"/>
</dbReference>
<dbReference type="PANTHER" id="PTHR33116">
    <property type="entry name" value="REVERSE TRANSCRIPTASE ZINC-BINDING DOMAIN-CONTAINING PROTEIN-RELATED-RELATED"/>
    <property type="match status" value="1"/>
</dbReference>
<evidence type="ECO:0000259" key="1">
    <source>
        <dbReference type="PROSITE" id="PS50878"/>
    </source>
</evidence>
<feature type="domain" description="Reverse transcriptase" evidence="1">
    <location>
        <begin position="1"/>
        <end position="85"/>
    </location>
</feature>
<organism evidence="2 3">
    <name type="scientific">Solanum bulbocastanum</name>
    <name type="common">Wild potato</name>
    <dbReference type="NCBI Taxonomy" id="147425"/>
    <lineage>
        <taxon>Eukaryota</taxon>
        <taxon>Viridiplantae</taxon>
        <taxon>Streptophyta</taxon>
        <taxon>Embryophyta</taxon>
        <taxon>Tracheophyta</taxon>
        <taxon>Spermatophyta</taxon>
        <taxon>Magnoliopsida</taxon>
        <taxon>eudicotyledons</taxon>
        <taxon>Gunneridae</taxon>
        <taxon>Pentapetalae</taxon>
        <taxon>asterids</taxon>
        <taxon>lamiids</taxon>
        <taxon>Solanales</taxon>
        <taxon>Solanaceae</taxon>
        <taxon>Solanoideae</taxon>
        <taxon>Solaneae</taxon>
        <taxon>Solanum</taxon>
    </lineage>
</organism>
<dbReference type="EMBL" id="JBANQN010000009">
    <property type="protein sequence ID" value="KAK6780090.1"/>
    <property type="molecule type" value="Genomic_DNA"/>
</dbReference>
<gene>
    <name evidence="2" type="ORF">RDI58_022274</name>
</gene>
<protein>
    <recommendedName>
        <fullName evidence="1">Reverse transcriptase domain-containing protein</fullName>
    </recommendedName>
</protein>
<dbReference type="InterPro" id="IPR000477">
    <property type="entry name" value="RT_dom"/>
</dbReference>
<comment type="caution">
    <text evidence="2">The sequence shown here is derived from an EMBL/GenBank/DDBJ whole genome shotgun (WGS) entry which is preliminary data.</text>
</comment>
<reference evidence="2 3" key="1">
    <citation type="submission" date="2024-02" db="EMBL/GenBank/DDBJ databases">
        <title>de novo genome assembly of Solanum bulbocastanum strain 11H21.</title>
        <authorList>
            <person name="Hosaka A.J."/>
        </authorList>
    </citation>
    <scope>NUCLEOTIDE SEQUENCE [LARGE SCALE GENOMIC DNA]</scope>
    <source>
        <tissue evidence="2">Young leaves</tissue>
    </source>
</reference>
<evidence type="ECO:0000313" key="3">
    <source>
        <dbReference type="Proteomes" id="UP001371456"/>
    </source>
</evidence>
<sequence>MRGPQVNYLSFVDDIILFTSGRHRTLKLIMQTLTSYEETSGQLVNREKSHFMIHTSSFHSIRDRIRRVTGFKQKEGYMIYLGYPLFVGRPRIIYFSYLINKVLNRFTGWQAKILSYGGKATLVKHVLQSLPIHLLAAVTPPVTILKQIQSIMANLFWGWTNERNKLMDIGTGICSINWLPTVSLPIF</sequence>
<accession>A0AAN8T3S5</accession>
<dbReference type="AlphaFoldDB" id="A0AAN8T3S5"/>
<dbReference type="Proteomes" id="UP001371456">
    <property type="component" value="Unassembled WGS sequence"/>
</dbReference>
<keyword evidence="3" id="KW-1185">Reference proteome</keyword>
<dbReference type="PROSITE" id="PS50878">
    <property type="entry name" value="RT_POL"/>
    <property type="match status" value="1"/>
</dbReference>